<sequence>MTVADSNDVTKEYPCLFESIKGKDENEMLKFRAKIKKYENFIRTFYLTNPESSEEQFNTEIIEYSRKLQDEIPLTATKAQKYYWQARILNQRSDSKDQALFLLQKSLKLNAYLVDAWTISSQILWEKQRLQATVNCIKDAYDTEVSPKTLAYMSFVLRLSALNCENKQNKESLLKESINKAKLAVTQKPKYSFALFCLGMSYFYYYFNSENNNRDIILDLSLKILQESADEGFLRGDLYINMSEAAIYFQNYPKAIECLENAKKIEPYFCQNKLPNLLEYLSHFASEVAKQKKSLSNRKNAEEIFKSLNEYDGILQNNGKMIDDKKVSWTSKNLKKRKLSEIKEIEGKNAEEKSDECIFIVLRILTQINTNFFPVPKAFVVSDENCNVAILTIYNVSQNFHLMVNSNLTLFSPVIINVKSPKNPNEQFQCLRCSNPAETLLRDGKCLEPSELQSVGITLNA</sequence>
<reference evidence="2" key="1">
    <citation type="submission" date="2022-11" db="UniProtKB">
        <authorList>
            <consortium name="WormBaseParasite"/>
        </authorList>
    </citation>
    <scope>IDENTIFICATION</scope>
</reference>
<evidence type="ECO:0000313" key="1">
    <source>
        <dbReference type="Proteomes" id="UP000887580"/>
    </source>
</evidence>
<evidence type="ECO:0000313" key="2">
    <source>
        <dbReference type="WBParaSite" id="PS1159_v2.g23311.t1"/>
    </source>
</evidence>
<accession>A0AC35G335</accession>
<dbReference type="Proteomes" id="UP000887580">
    <property type="component" value="Unplaced"/>
</dbReference>
<name>A0AC35G335_9BILA</name>
<organism evidence="1 2">
    <name type="scientific">Panagrolaimus sp. PS1159</name>
    <dbReference type="NCBI Taxonomy" id="55785"/>
    <lineage>
        <taxon>Eukaryota</taxon>
        <taxon>Metazoa</taxon>
        <taxon>Ecdysozoa</taxon>
        <taxon>Nematoda</taxon>
        <taxon>Chromadorea</taxon>
        <taxon>Rhabditida</taxon>
        <taxon>Tylenchina</taxon>
        <taxon>Panagrolaimomorpha</taxon>
        <taxon>Panagrolaimoidea</taxon>
        <taxon>Panagrolaimidae</taxon>
        <taxon>Panagrolaimus</taxon>
    </lineage>
</organism>
<protein>
    <submittedName>
        <fullName evidence="2">Tetratricopeptide repeat protein 5 OB fold domain-containing protein</fullName>
    </submittedName>
</protein>
<dbReference type="WBParaSite" id="PS1159_v2.g23311.t1">
    <property type="protein sequence ID" value="PS1159_v2.g23311.t1"/>
    <property type="gene ID" value="PS1159_v2.g23311"/>
</dbReference>
<proteinExistence type="predicted"/>